<dbReference type="PROSITE" id="PS50915">
    <property type="entry name" value="CRYSTALLIN_BETA_GAMMA"/>
    <property type="match status" value="2"/>
</dbReference>
<evidence type="ECO:0000313" key="6">
    <source>
        <dbReference type="Proteomes" id="UP000314294"/>
    </source>
</evidence>
<dbReference type="InterPro" id="IPR050252">
    <property type="entry name" value="Beta/Gamma-Crystallin"/>
</dbReference>
<dbReference type="FunFam" id="2.60.20.10:FF:000001">
    <property type="entry name" value="Crystallin gamma S"/>
    <property type="match status" value="1"/>
</dbReference>
<accession>A0A4Z2F7U3</accession>
<dbReference type="Proteomes" id="UP000314294">
    <property type="component" value="Unassembled WGS sequence"/>
</dbReference>
<feature type="domain" description="Beta/gamma crystallin 'Greek key'" evidence="4">
    <location>
        <begin position="146"/>
        <end position="184"/>
    </location>
</feature>
<protein>
    <submittedName>
        <fullName evidence="5">Gamma-crystallin M3</fullName>
    </submittedName>
</protein>
<dbReference type="AlphaFoldDB" id="A0A4Z2F7U3"/>
<dbReference type="GO" id="GO:0005212">
    <property type="term" value="F:structural constituent of eye lens"/>
    <property type="evidence" value="ECO:0007669"/>
    <property type="project" value="TreeGrafter"/>
</dbReference>
<feature type="compositionally biased region" description="Basic and acidic residues" evidence="3">
    <location>
        <begin position="60"/>
        <end position="69"/>
    </location>
</feature>
<gene>
    <name evidence="5" type="primary">CRGM3_10</name>
    <name evidence="5" type="ORF">EYF80_052605</name>
</gene>
<evidence type="ECO:0000256" key="1">
    <source>
        <dbReference type="ARBA" id="ARBA00009646"/>
    </source>
</evidence>
<evidence type="ECO:0000313" key="5">
    <source>
        <dbReference type="EMBL" id="TNN37218.1"/>
    </source>
</evidence>
<organism evidence="5 6">
    <name type="scientific">Liparis tanakae</name>
    <name type="common">Tanaka's snailfish</name>
    <dbReference type="NCBI Taxonomy" id="230148"/>
    <lineage>
        <taxon>Eukaryota</taxon>
        <taxon>Metazoa</taxon>
        <taxon>Chordata</taxon>
        <taxon>Craniata</taxon>
        <taxon>Vertebrata</taxon>
        <taxon>Euteleostomi</taxon>
        <taxon>Actinopterygii</taxon>
        <taxon>Neopterygii</taxon>
        <taxon>Teleostei</taxon>
        <taxon>Neoteleostei</taxon>
        <taxon>Acanthomorphata</taxon>
        <taxon>Eupercaria</taxon>
        <taxon>Perciformes</taxon>
        <taxon>Cottioidei</taxon>
        <taxon>Cottales</taxon>
        <taxon>Liparidae</taxon>
        <taxon>Liparis</taxon>
    </lineage>
</organism>
<comment type="caution">
    <text evidence="5">The sequence shown here is derived from an EMBL/GenBank/DDBJ whole genome shotgun (WGS) entry which is preliminary data.</text>
</comment>
<feature type="region of interest" description="Disordered" evidence="3">
    <location>
        <begin position="1"/>
        <end position="89"/>
    </location>
</feature>
<evidence type="ECO:0000259" key="4">
    <source>
        <dbReference type="PROSITE" id="PS50915"/>
    </source>
</evidence>
<dbReference type="EMBL" id="SRLO01001517">
    <property type="protein sequence ID" value="TNN37218.1"/>
    <property type="molecule type" value="Genomic_DNA"/>
</dbReference>
<feature type="domain" description="Beta/gamma crystallin 'Greek key'" evidence="4">
    <location>
        <begin position="185"/>
        <end position="226"/>
    </location>
</feature>
<feature type="compositionally biased region" description="Low complexity" evidence="3">
    <location>
        <begin position="44"/>
        <end position="55"/>
    </location>
</feature>
<keyword evidence="2" id="KW-0677">Repeat</keyword>
<dbReference type="GO" id="GO:0007601">
    <property type="term" value="P:visual perception"/>
    <property type="evidence" value="ECO:0007669"/>
    <property type="project" value="TreeGrafter"/>
</dbReference>
<dbReference type="GO" id="GO:0002088">
    <property type="term" value="P:lens development in camera-type eye"/>
    <property type="evidence" value="ECO:0007669"/>
    <property type="project" value="TreeGrafter"/>
</dbReference>
<dbReference type="InterPro" id="IPR011024">
    <property type="entry name" value="G_crystallin-like"/>
</dbReference>
<dbReference type="SMART" id="SM00247">
    <property type="entry name" value="XTALbg"/>
    <property type="match status" value="1"/>
</dbReference>
<proteinExistence type="inferred from homology"/>
<name>A0A4Z2F7U3_9TELE</name>
<dbReference type="Gene3D" id="2.60.20.10">
    <property type="entry name" value="Crystallins"/>
    <property type="match status" value="1"/>
</dbReference>
<comment type="similarity">
    <text evidence="1">Belongs to the beta/gamma-crystallin family.</text>
</comment>
<evidence type="ECO:0000256" key="3">
    <source>
        <dbReference type="SAM" id="MobiDB-lite"/>
    </source>
</evidence>
<evidence type="ECO:0000256" key="2">
    <source>
        <dbReference type="ARBA" id="ARBA00022737"/>
    </source>
</evidence>
<reference evidence="5 6" key="1">
    <citation type="submission" date="2019-03" db="EMBL/GenBank/DDBJ databases">
        <title>First draft genome of Liparis tanakae, snailfish: a comprehensive survey of snailfish specific genes.</title>
        <authorList>
            <person name="Kim W."/>
            <person name="Song I."/>
            <person name="Jeong J.-H."/>
            <person name="Kim D."/>
            <person name="Kim S."/>
            <person name="Ryu S."/>
            <person name="Song J.Y."/>
            <person name="Lee S.K."/>
        </authorList>
    </citation>
    <scope>NUCLEOTIDE SEQUENCE [LARGE SCALE GENOMIC DNA]</scope>
    <source>
        <tissue evidence="5">Muscle</tissue>
    </source>
</reference>
<keyword evidence="6" id="KW-1185">Reference proteome</keyword>
<dbReference type="InterPro" id="IPR001064">
    <property type="entry name" value="Beta/gamma_crystallin"/>
</dbReference>
<dbReference type="PRINTS" id="PR01367">
    <property type="entry name" value="BGCRYSTALLIN"/>
</dbReference>
<feature type="compositionally biased region" description="Basic residues" evidence="3">
    <location>
        <begin position="70"/>
        <end position="79"/>
    </location>
</feature>
<dbReference type="Pfam" id="PF00030">
    <property type="entry name" value="Crystall"/>
    <property type="match status" value="1"/>
</dbReference>
<sequence>MAARQTYALGQPVLVTASRDPPPPPPPMRSWAEDGALGNQAQDAGALEEGALGSAGMRGRGTENWDRPGWRRGRGKWPRRRDQGSAFRRRVPGIGSGPWVLGFGSADGPWGSEVGSADWSWGSGFCSAGGPITSSRGQIGDGCHNHIITFYEEKNFQGRSYECMNDCSDMSSYLSRCQSCRVESGCFMVYDRTNYMGNQYYMKRGDYSDYQNWMGMSGVKSCRMIPMVGLKHHPSHYVSTFGDNPLET</sequence>
<dbReference type="PANTHER" id="PTHR11818">
    <property type="entry name" value="BETA/GAMMA CRYSTALLIN"/>
    <property type="match status" value="1"/>
</dbReference>
<dbReference type="SUPFAM" id="SSF49695">
    <property type="entry name" value="gamma-Crystallin-like"/>
    <property type="match status" value="1"/>
</dbReference>
<dbReference type="PANTHER" id="PTHR11818:SF139">
    <property type="entry name" value="CRYSTALLIN, GAMMA M1-RELATED"/>
    <property type="match status" value="1"/>
</dbReference>